<comment type="similarity">
    <text evidence="2 6">Belongs to the FPP/GGPP synthase family.</text>
</comment>
<evidence type="ECO:0000256" key="3">
    <source>
        <dbReference type="ARBA" id="ARBA00022679"/>
    </source>
</evidence>
<dbReference type="EMBL" id="JBEPSB010000001">
    <property type="protein sequence ID" value="MET4559399.1"/>
    <property type="molecule type" value="Genomic_DNA"/>
</dbReference>
<dbReference type="CDD" id="cd00867">
    <property type="entry name" value="Trans_IPPS"/>
    <property type="match status" value="1"/>
</dbReference>
<evidence type="ECO:0000256" key="6">
    <source>
        <dbReference type="RuleBase" id="RU004466"/>
    </source>
</evidence>
<keyword evidence="8" id="KW-1185">Reference proteome</keyword>
<dbReference type="SFLD" id="SFLDG01211">
    <property type="entry name" value="Competence_Regulatory_Protein"/>
    <property type="match status" value="1"/>
</dbReference>
<evidence type="ECO:0000256" key="4">
    <source>
        <dbReference type="ARBA" id="ARBA00022723"/>
    </source>
</evidence>
<dbReference type="Proteomes" id="UP001549363">
    <property type="component" value="Unassembled WGS sequence"/>
</dbReference>
<dbReference type="Gene3D" id="1.10.600.10">
    <property type="entry name" value="Farnesyl Diphosphate Synthase"/>
    <property type="match status" value="1"/>
</dbReference>
<dbReference type="Pfam" id="PF00348">
    <property type="entry name" value="polyprenyl_synt"/>
    <property type="match status" value="1"/>
</dbReference>
<dbReference type="InterPro" id="IPR008949">
    <property type="entry name" value="Isoprenoid_synthase_dom_sf"/>
</dbReference>
<sequence length="313" mass="36392">METRNNSQLHEELISIANQLIETAFTEQHLHNLAQSYVRFKFHQSINFALLTELHYSIFREQQTLKEQRELQVVMELIILAADILDDIQDKDASIYPWSEVNFEENSNIIIGLLLTAFNKITLLDCCFEVRNFMSQQIHCLLLQSINGQQRDLNNRITTETEYLEMASLKSGSLTQLACVLGAGNVSEKTLNIIKTYSNYIGIIAQIRNDVHDLLTEHQISDLHIKKITLPVLYYLCIDDDDFLPIKHYYNSEQIFMHLTDSEKDHFMKVIRQGGAIQYCHAVEKIYYRKFINCIEGLPISNIAREQLLTLKF</sequence>
<reference evidence="7 8" key="1">
    <citation type="submission" date="2024-06" db="EMBL/GenBank/DDBJ databases">
        <title>Sorghum-associated microbial communities from plants grown in Nebraska, USA.</title>
        <authorList>
            <person name="Schachtman D."/>
        </authorList>
    </citation>
    <scope>NUCLEOTIDE SEQUENCE [LARGE SCALE GENOMIC DNA]</scope>
    <source>
        <strain evidence="7 8">736</strain>
    </source>
</reference>
<proteinExistence type="inferred from homology"/>
<gene>
    <name evidence="7" type="ORF">ABIA69_000542</name>
</gene>
<dbReference type="InterPro" id="IPR000092">
    <property type="entry name" value="Polyprenyl_synt"/>
</dbReference>
<keyword evidence="5" id="KW-0460">Magnesium</keyword>
<name>A0ABV2PFH8_9BACI</name>
<evidence type="ECO:0000256" key="1">
    <source>
        <dbReference type="ARBA" id="ARBA00001946"/>
    </source>
</evidence>
<evidence type="ECO:0000313" key="7">
    <source>
        <dbReference type="EMBL" id="MET4559399.1"/>
    </source>
</evidence>
<keyword evidence="3 6" id="KW-0808">Transferase</keyword>
<dbReference type="SUPFAM" id="SSF48576">
    <property type="entry name" value="Terpenoid synthases"/>
    <property type="match status" value="1"/>
</dbReference>
<evidence type="ECO:0000256" key="5">
    <source>
        <dbReference type="ARBA" id="ARBA00022842"/>
    </source>
</evidence>
<evidence type="ECO:0000256" key="2">
    <source>
        <dbReference type="ARBA" id="ARBA00006706"/>
    </source>
</evidence>
<dbReference type="SFLD" id="SFLDS00005">
    <property type="entry name" value="Isoprenoid_Synthase_Type_I"/>
    <property type="match status" value="1"/>
</dbReference>
<dbReference type="PANTHER" id="PTHR12001:SF69">
    <property type="entry name" value="ALL TRANS-POLYPRENYL-DIPHOSPHATE SYNTHASE PDSS1"/>
    <property type="match status" value="1"/>
</dbReference>
<evidence type="ECO:0000313" key="8">
    <source>
        <dbReference type="Proteomes" id="UP001549363"/>
    </source>
</evidence>
<keyword evidence="4" id="KW-0479">Metal-binding</keyword>
<protein>
    <submittedName>
        <fullName evidence="7">Competence protein ComQ</fullName>
    </submittedName>
</protein>
<accession>A0ABV2PFH8</accession>
<dbReference type="InterPro" id="IPR033965">
    <property type="entry name" value="ComQ"/>
</dbReference>
<comment type="cofactor">
    <cofactor evidence="1">
        <name>Mg(2+)</name>
        <dbReference type="ChEBI" id="CHEBI:18420"/>
    </cofactor>
</comment>
<organism evidence="7 8">
    <name type="scientific">Lysinibacillus parviboronicapiens</name>
    <dbReference type="NCBI Taxonomy" id="436516"/>
    <lineage>
        <taxon>Bacteria</taxon>
        <taxon>Bacillati</taxon>
        <taxon>Bacillota</taxon>
        <taxon>Bacilli</taxon>
        <taxon>Bacillales</taxon>
        <taxon>Bacillaceae</taxon>
        <taxon>Lysinibacillus</taxon>
    </lineage>
</organism>
<comment type="caution">
    <text evidence="7">The sequence shown here is derived from an EMBL/GenBank/DDBJ whole genome shotgun (WGS) entry which is preliminary data.</text>
</comment>
<dbReference type="PANTHER" id="PTHR12001">
    <property type="entry name" value="GERANYLGERANYL PYROPHOSPHATE SYNTHASE"/>
    <property type="match status" value="1"/>
</dbReference>
<dbReference type="RefSeq" id="WP_354470845.1">
    <property type="nucleotide sequence ID" value="NZ_JBEPSB010000001.1"/>
</dbReference>